<evidence type="ECO:0000259" key="1">
    <source>
        <dbReference type="Pfam" id="PF16217"/>
    </source>
</evidence>
<dbReference type="Pfam" id="PF16217">
    <property type="entry name" value="M64_N"/>
    <property type="match status" value="1"/>
</dbReference>
<dbReference type="Gene3D" id="2.60.40.3250">
    <property type="entry name" value="Peptidase M64, N-terminal domain"/>
    <property type="match status" value="1"/>
</dbReference>
<organism evidence="2 3">
    <name type="scientific">Tenuifilum thalassicum</name>
    <dbReference type="NCBI Taxonomy" id="2590900"/>
    <lineage>
        <taxon>Bacteria</taxon>
        <taxon>Pseudomonadati</taxon>
        <taxon>Bacteroidota</taxon>
        <taxon>Bacteroidia</taxon>
        <taxon>Bacteroidales</taxon>
        <taxon>Tenuifilaceae</taxon>
        <taxon>Tenuifilum</taxon>
    </lineage>
</organism>
<dbReference type="Pfam" id="PF09471">
    <property type="entry name" value="Peptidase_M64"/>
    <property type="match status" value="2"/>
</dbReference>
<protein>
    <submittedName>
        <fullName evidence="2">Peptidase M64</fullName>
    </submittedName>
</protein>
<dbReference type="GO" id="GO:0008237">
    <property type="term" value="F:metallopeptidase activity"/>
    <property type="evidence" value="ECO:0007669"/>
    <property type="project" value="InterPro"/>
</dbReference>
<dbReference type="InterPro" id="IPR024079">
    <property type="entry name" value="MetalloPept_cat_dom_sf"/>
</dbReference>
<gene>
    <name evidence="2" type="ORF">FHG85_05145</name>
</gene>
<name>A0A7D3XKA8_9BACT</name>
<dbReference type="AlphaFoldDB" id="A0A7D3XKA8"/>
<keyword evidence="3" id="KW-1185">Reference proteome</keyword>
<evidence type="ECO:0000313" key="2">
    <source>
        <dbReference type="EMBL" id="QKG79670.1"/>
    </source>
</evidence>
<reference evidence="2 3" key="1">
    <citation type="submission" date="2019-07" db="EMBL/GenBank/DDBJ databases">
        <title>Thalassofilum flectens gen. nov., sp. nov., a novel moderate thermophilic anaerobe from a shallow sea hot spring in Kunashir Island (Russia), representing a new family in the order Bacteroidales, and proposal of Thalassofilacea fam. nov.</title>
        <authorList>
            <person name="Kochetkova T.V."/>
            <person name="Podosokorskaya O.A."/>
            <person name="Novikov A."/>
            <person name="Elcheninov A.G."/>
            <person name="Toshchakov S.V."/>
            <person name="Kublanov I.V."/>
        </authorList>
    </citation>
    <scope>NUCLEOTIDE SEQUENCE [LARGE SCALE GENOMIC DNA]</scope>
    <source>
        <strain evidence="2 3">38-H</strain>
    </source>
</reference>
<dbReference type="InterPro" id="IPR038171">
    <property type="entry name" value="M64_N_sf"/>
</dbReference>
<proteinExistence type="predicted"/>
<dbReference type="InterPro" id="IPR032625">
    <property type="entry name" value="M64_N"/>
</dbReference>
<dbReference type="EMBL" id="CP041345">
    <property type="protein sequence ID" value="QKG79670.1"/>
    <property type="molecule type" value="Genomic_DNA"/>
</dbReference>
<sequence>MVMYMMSFLKIIIMRRSFLFITILFVAFSAYSQTDDGKIDFDKYFQNKTMRVDYLHSGTWNTETFSLFGVKNDGEWGGRVEVLNDPYNLGLYAFDIVDDETGKVLYTQGFCSVFGEWQTIKEARETNKTFEESIRFPWPKNRFRLVMRKRDSTNTFKIVWTETIDPENYSKTKHVSPSVKVRYLLKNGKPTQKVDIAILADGYSVNDTANFTKDAERFVREFFSVEPFKSRKSDFNVVGIYTISPTSGIRLQRDNFYPSNILGSSYYTFGIERYVLTEREWTVRDFASAAPYDFLVILLNSNKYGGGGIYNLYITASAKSISSGYVMVHEMGHHIAGLADEYYTSEVAYQVSPPKYEPWEFNVTALLDSDNLKWKNLVDQGTPIPTPWEKEEYEASGRLNKNDKFFGKVGAFEGASYLSKGMYRPEIDCIMFSHSKKFCKVCNNGLNCVIDLYVSGN</sequence>
<dbReference type="Proteomes" id="UP000500961">
    <property type="component" value="Chromosome"/>
</dbReference>
<feature type="domain" description="Peptidase M64 N-terminal" evidence="1">
    <location>
        <begin position="40"/>
        <end position="160"/>
    </location>
</feature>
<dbReference type="KEGG" id="ttz:FHG85_05145"/>
<dbReference type="InterPro" id="IPR019026">
    <property type="entry name" value="Peptidase_M64_IgA"/>
</dbReference>
<accession>A0A7D3XKA8</accession>
<evidence type="ECO:0000313" key="3">
    <source>
        <dbReference type="Proteomes" id="UP000500961"/>
    </source>
</evidence>
<dbReference type="Gene3D" id="3.40.390.10">
    <property type="entry name" value="Collagenase (Catalytic Domain)"/>
    <property type="match status" value="1"/>
</dbReference>